<gene>
    <name evidence="1" type="ORF">AAEO50_16610</name>
</gene>
<sequence length="41" mass="4731">MDAINLTSRARDKKVDDGAVYTQPVSKEDIEEKQRSHWISI</sequence>
<evidence type="ECO:0000313" key="2">
    <source>
        <dbReference type="Proteomes" id="UP001389717"/>
    </source>
</evidence>
<keyword evidence="2" id="KW-1185">Reference proteome</keyword>
<organism evidence="1 2">
    <name type="scientific">Rossellomorea oryzaecorticis</name>
    <dbReference type="NCBI Taxonomy" id="1396505"/>
    <lineage>
        <taxon>Bacteria</taxon>
        <taxon>Bacillati</taxon>
        <taxon>Bacillota</taxon>
        <taxon>Bacilli</taxon>
        <taxon>Bacillales</taxon>
        <taxon>Bacillaceae</taxon>
        <taxon>Rossellomorea</taxon>
    </lineage>
</organism>
<comment type="caution">
    <text evidence="1">The sequence shown here is derived from an EMBL/GenBank/DDBJ whole genome shotgun (WGS) entry which is preliminary data.</text>
</comment>
<accession>A0ABU9KCR9</accession>
<evidence type="ECO:0000313" key="1">
    <source>
        <dbReference type="EMBL" id="MEL3973906.1"/>
    </source>
</evidence>
<proteinExistence type="predicted"/>
<dbReference type="EMBL" id="JBBYAF010000038">
    <property type="protein sequence ID" value="MEL3973906.1"/>
    <property type="molecule type" value="Genomic_DNA"/>
</dbReference>
<reference evidence="1 2" key="1">
    <citation type="submission" date="2024-04" db="EMBL/GenBank/DDBJ databases">
        <title>Bacillus oryzaecorticis sp. nov., a moderately halophilic bacterium isolated from rice husks.</title>
        <authorList>
            <person name="Zhu H.-S."/>
        </authorList>
    </citation>
    <scope>NUCLEOTIDE SEQUENCE [LARGE SCALE GENOMIC DNA]</scope>
    <source>
        <strain evidence="1 2">ZC255</strain>
    </source>
</reference>
<dbReference type="RefSeq" id="WP_341985421.1">
    <property type="nucleotide sequence ID" value="NZ_JBBYAF010000038.1"/>
</dbReference>
<dbReference type="Proteomes" id="UP001389717">
    <property type="component" value="Unassembled WGS sequence"/>
</dbReference>
<protein>
    <submittedName>
        <fullName evidence="1">Uncharacterized protein</fullName>
    </submittedName>
</protein>
<name>A0ABU9KCR9_9BACI</name>